<dbReference type="Proteomes" id="UP000515819">
    <property type="component" value="Chromosome"/>
</dbReference>
<protein>
    <submittedName>
        <fullName evidence="2">PadR family transcriptional regulator</fullName>
    </submittedName>
</protein>
<dbReference type="InterPro" id="IPR036388">
    <property type="entry name" value="WH-like_DNA-bd_sf"/>
</dbReference>
<accession>A0A7G9FNK3</accession>
<sequence>MDIQLKRGMLDVCVLAAIKDEDSYGYQIIKDMKPYVTISESTLYPILRRLEANAYLTVQSVEHNGRLRKYYHITDAGRARIDEFQEEWKELESIYRFIVREEPMKEAQDHE</sequence>
<evidence type="ECO:0000313" key="2">
    <source>
        <dbReference type="EMBL" id="QNM00135.1"/>
    </source>
</evidence>
<dbReference type="InterPro" id="IPR005149">
    <property type="entry name" value="Tscrpt_reg_PadR_N"/>
</dbReference>
<evidence type="ECO:0000259" key="1">
    <source>
        <dbReference type="Pfam" id="PF03551"/>
    </source>
</evidence>
<feature type="domain" description="Transcription regulator PadR N-terminal" evidence="1">
    <location>
        <begin position="14"/>
        <end position="82"/>
    </location>
</feature>
<gene>
    <name evidence="2" type="ORF">H9Q76_02185</name>
</gene>
<dbReference type="InterPro" id="IPR036390">
    <property type="entry name" value="WH_DNA-bd_sf"/>
</dbReference>
<dbReference type="AlphaFoldDB" id="A0A7G9FNK3"/>
<dbReference type="KEGG" id="wcp:H9Q76_02185"/>
<evidence type="ECO:0000313" key="3">
    <source>
        <dbReference type="Proteomes" id="UP000515819"/>
    </source>
</evidence>
<dbReference type="PANTHER" id="PTHR33169">
    <property type="entry name" value="PADR-FAMILY TRANSCRIPTIONAL REGULATOR"/>
    <property type="match status" value="1"/>
</dbReference>
<dbReference type="SUPFAM" id="SSF46785">
    <property type="entry name" value="Winged helix' DNA-binding domain"/>
    <property type="match status" value="1"/>
</dbReference>
<dbReference type="Gene3D" id="1.10.10.10">
    <property type="entry name" value="Winged helix-like DNA-binding domain superfamily/Winged helix DNA-binding domain"/>
    <property type="match status" value="1"/>
</dbReference>
<name>A0A7G9FNK3_9FIRM</name>
<proteinExistence type="predicted"/>
<dbReference type="InterPro" id="IPR052509">
    <property type="entry name" value="Metal_resp_DNA-bind_regulator"/>
</dbReference>
<dbReference type="Pfam" id="PF03551">
    <property type="entry name" value="PadR"/>
    <property type="match status" value="1"/>
</dbReference>
<dbReference type="RefSeq" id="WP_021984661.1">
    <property type="nucleotide sequence ID" value="NZ_CP060632.1"/>
</dbReference>
<reference evidence="2 3" key="1">
    <citation type="submission" date="2020-08" db="EMBL/GenBank/DDBJ databases">
        <authorList>
            <person name="Liu C."/>
            <person name="Sun Q."/>
        </authorList>
    </citation>
    <scope>NUCLEOTIDE SEQUENCE [LARGE SCALE GENOMIC DNA]</scope>
    <source>
        <strain evidence="2 3">NSJ-4</strain>
    </source>
</reference>
<dbReference type="PANTHER" id="PTHR33169:SF14">
    <property type="entry name" value="TRANSCRIPTIONAL REGULATOR RV3488"/>
    <property type="match status" value="1"/>
</dbReference>
<organism evidence="2 3">
    <name type="scientific">Wujia chipingensis</name>
    <dbReference type="NCBI Taxonomy" id="2763670"/>
    <lineage>
        <taxon>Bacteria</taxon>
        <taxon>Bacillati</taxon>
        <taxon>Bacillota</taxon>
        <taxon>Clostridia</taxon>
        <taxon>Lachnospirales</taxon>
        <taxon>Lachnospiraceae</taxon>
        <taxon>Wujia</taxon>
    </lineage>
</organism>
<keyword evidence="3" id="KW-1185">Reference proteome</keyword>
<dbReference type="EMBL" id="CP060632">
    <property type="protein sequence ID" value="QNM00135.1"/>
    <property type="molecule type" value="Genomic_DNA"/>
</dbReference>